<evidence type="ECO:0000313" key="2">
    <source>
        <dbReference type="Proteomes" id="UP000464577"/>
    </source>
</evidence>
<keyword evidence="2" id="KW-1185">Reference proteome</keyword>
<evidence type="ECO:0000313" key="1">
    <source>
        <dbReference type="EMBL" id="QHV96284.1"/>
    </source>
</evidence>
<dbReference type="RefSeq" id="WP_162386693.1">
    <property type="nucleotide sequence ID" value="NZ_CP045997.1"/>
</dbReference>
<protein>
    <submittedName>
        <fullName evidence="1">Uncharacterized protein</fullName>
    </submittedName>
</protein>
<sequence length="214" mass="24456">MDPQYVAFQQAIIDTLRNPRYIDVLNFQLLSGNSSPDIHIYPNAYRGVAAAIEQGRINFDYVDAFDDPDQLAAYDTVTNQFVFLRSSVLNMDIGRSAVIHEATHAAIDRAGIGIHSRYLDESAAYIAEAAVILHLEGRRRNTGRIRAEAQRQARQLVIRHPRFQFTHDQLIPLIRAIEGNSLYAPTDDPVSRIYLSDTFDSNRWWDEKLGRRQQ</sequence>
<gene>
    <name evidence="1" type="ORF">GJR95_15225</name>
</gene>
<organism evidence="1 2">
    <name type="scientific">Spirosoma endbachense</name>
    <dbReference type="NCBI Taxonomy" id="2666025"/>
    <lineage>
        <taxon>Bacteria</taxon>
        <taxon>Pseudomonadati</taxon>
        <taxon>Bacteroidota</taxon>
        <taxon>Cytophagia</taxon>
        <taxon>Cytophagales</taxon>
        <taxon>Cytophagaceae</taxon>
        <taxon>Spirosoma</taxon>
    </lineage>
</organism>
<accession>A0A6P1VUI2</accession>
<name>A0A6P1VUI2_9BACT</name>
<dbReference type="Proteomes" id="UP000464577">
    <property type="component" value="Chromosome"/>
</dbReference>
<dbReference type="KEGG" id="senf:GJR95_15225"/>
<dbReference type="AlphaFoldDB" id="A0A6P1VUI2"/>
<reference evidence="1 2" key="1">
    <citation type="submission" date="2019-11" db="EMBL/GenBank/DDBJ databases">
        <title>Spirosoma endbachense sp. nov., isolated from a natural salt meadow.</title>
        <authorList>
            <person name="Rojas J."/>
            <person name="Ambika Manirajan B."/>
            <person name="Ratering S."/>
            <person name="Suarez C."/>
            <person name="Geissler-Plaum R."/>
            <person name="Schnell S."/>
        </authorList>
    </citation>
    <scope>NUCLEOTIDE SEQUENCE [LARGE SCALE GENOMIC DNA]</scope>
    <source>
        <strain evidence="1 2">I-24</strain>
    </source>
</reference>
<proteinExistence type="predicted"/>
<dbReference type="EMBL" id="CP045997">
    <property type="protein sequence ID" value="QHV96284.1"/>
    <property type="molecule type" value="Genomic_DNA"/>
</dbReference>